<dbReference type="SUPFAM" id="SSF53474">
    <property type="entry name" value="alpha/beta-Hydrolases"/>
    <property type="match status" value="1"/>
</dbReference>
<dbReference type="EMBL" id="RKHQ01000001">
    <property type="protein sequence ID" value="ROR96737.1"/>
    <property type="molecule type" value="Genomic_DNA"/>
</dbReference>
<proteinExistence type="inferred from homology"/>
<dbReference type="InterPro" id="IPR002018">
    <property type="entry name" value="CarbesteraseB"/>
</dbReference>
<dbReference type="InterPro" id="IPR029058">
    <property type="entry name" value="AB_hydrolase_fold"/>
</dbReference>
<comment type="caution">
    <text evidence="6">The sequence shown here is derived from an EMBL/GenBank/DDBJ whole genome shotgun (WGS) entry which is preliminary data.</text>
</comment>
<dbReference type="Pfam" id="PF00135">
    <property type="entry name" value="COesterase"/>
    <property type="match status" value="1"/>
</dbReference>
<evidence type="ECO:0000256" key="1">
    <source>
        <dbReference type="ARBA" id="ARBA00005964"/>
    </source>
</evidence>
<dbReference type="Proteomes" id="UP000275356">
    <property type="component" value="Unassembled WGS sequence"/>
</dbReference>
<feature type="compositionally biased region" description="Basic and acidic residues" evidence="4">
    <location>
        <begin position="13"/>
        <end position="22"/>
    </location>
</feature>
<evidence type="ECO:0000313" key="6">
    <source>
        <dbReference type="EMBL" id="ROR96737.1"/>
    </source>
</evidence>
<evidence type="ECO:0000256" key="2">
    <source>
        <dbReference type="ARBA" id="ARBA00022801"/>
    </source>
</evidence>
<dbReference type="PROSITE" id="PS00122">
    <property type="entry name" value="CARBOXYLESTERASE_B_1"/>
    <property type="match status" value="1"/>
</dbReference>
<accession>A0A3N2DAC9</accession>
<dbReference type="PANTHER" id="PTHR11559">
    <property type="entry name" value="CARBOXYLESTERASE"/>
    <property type="match status" value="1"/>
</dbReference>
<feature type="region of interest" description="Disordered" evidence="4">
    <location>
        <begin position="1"/>
        <end position="45"/>
    </location>
</feature>
<reference evidence="6 7" key="1">
    <citation type="submission" date="2018-11" db="EMBL/GenBank/DDBJ databases">
        <title>Sequencing the genomes of 1000 actinobacteria strains.</title>
        <authorList>
            <person name="Klenk H.-P."/>
        </authorList>
    </citation>
    <scope>NUCLEOTIDE SEQUENCE [LARGE SCALE GENOMIC DNA]</scope>
    <source>
        <strain evidence="6 7">DSM 13521</strain>
    </source>
</reference>
<dbReference type="InterPro" id="IPR019826">
    <property type="entry name" value="Carboxylesterase_B_AS"/>
</dbReference>
<comment type="similarity">
    <text evidence="1 3">Belongs to the type-B carboxylesterase/lipase family.</text>
</comment>
<dbReference type="Gene3D" id="3.40.50.1820">
    <property type="entry name" value="alpha/beta hydrolase"/>
    <property type="match status" value="1"/>
</dbReference>
<dbReference type="GO" id="GO:0016787">
    <property type="term" value="F:hydrolase activity"/>
    <property type="evidence" value="ECO:0007669"/>
    <property type="project" value="UniProtKB-KW"/>
</dbReference>
<evidence type="ECO:0000259" key="5">
    <source>
        <dbReference type="Pfam" id="PF00135"/>
    </source>
</evidence>
<protein>
    <recommendedName>
        <fullName evidence="3">Carboxylic ester hydrolase</fullName>
        <ecNumber evidence="3">3.1.1.-</ecNumber>
    </recommendedName>
</protein>
<feature type="region of interest" description="Disordered" evidence="4">
    <location>
        <begin position="291"/>
        <end position="313"/>
    </location>
</feature>
<name>A0A3N2DAC9_9MICO</name>
<dbReference type="InterPro" id="IPR050309">
    <property type="entry name" value="Type-B_Carboxylest/Lipase"/>
</dbReference>
<gene>
    <name evidence="6" type="ORF">EDD28_1328</name>
</gene>
<keyword evidence="2 3" id="KW-0378">Hydrolase</keyword>
<evidence type="ECO:0000256" key="4">
    <source>
        <dbReference type="SAM" id="MobiDB-lite"/>
    </source>
</evidence>
<feature type="domain" description="Carboxylesterase type B" evidence="5">
    <location>
        <begin position="47"/>
        <end position="502"/>
    </location>
</feature>
<organism evidence="6 7">
    <name type="scientific">Salana multivorans</name>
    <dbReference type="NCBI Taxonomy" id="120377"/>
    <lineage>
        <taxon>Bacteria</taxon>
        <taxon>Bacillati</taxon>
        <taxon>Actinomycetota</taxon>
        <taxon>Actinomycetes</taxon>
        <taxon>Micrococcales</taxon>
        <taxon>Beutenbergiaceae</taxon>
        <taxon>Salana</taxon>
    </lineage>
</organism>
<feature type="compositionally biased region" description="Basic residues" evidence="4">
    <location>
        <begin position="1"/>
        <end position="12"/>
    </location>
</feature>
<keyword evidence="7" id="KW-1185">Reference proteome</keyword>
<dbReference type="AlphaFoldDB" id="A0A3N2DAC9"/>
<sequence length="587" mass="62525">MMARVRLMRRRGARAEQPDDAGRAGAADPGRHDAPGHPTPPEEDADLLVTTESGVLRGVRLSPPERVPGGVLAWRGIPYAAPVEGALRWLGPRPPVPWEGVRDASRFGPACVQPPGRGIAEEDQSWDCLTLNVARRAETAEGLKPVVVFLHGGSNSGGSASYPLYGGMPFLASDDIVYVTGNYRLGPFGFLDLTELSTPERPIERNLGLRDQLAILRWVQRNIAAFGGDPSRVTLAGQSAGALGVVSLLAMPAAAGLFQAAVAQSPPAACVSSPEAARRRGRWVVEALLAGAGGTDDGGDDAADGGELPDGPGPRIVETVAAGDPGDDAIDVVELLLTIPARRLLEVADAALAREQEEWPGVLSYCSVVADGPGEVLPERPLDVLASGRGHAVPLLVGTTDNEGLVFTKVEKRPPEEMVEALLRATDNAPEPLLDAYPGFPSRRAAAQVIGDFLFWAPTLAVAEGHARIAPTWMYRYDFATPFISAIGLGPTHGTDLMATFGRRNSTLGRRANLLGGGRRLDVVGGAMQSTWLDLAVRGRERWPRFVVDGGEGEPARATLVLSDRARVELDPHASRRRAWRGFRYYD</sequence>
<evidence type="ECO:0000256" key="3">
    <source>
        <dbReference type="RuleBase" id="RU361235"/>
    </source>
</evidence>
<evidence type="ECO:0000313" key="7">
    <source>
        <dbReference type="Proteomes" id="UP000275356"/>
    </source>
</evidence>
<dbReference type="EC" id="3.1.1.-" evidence="3"/>